<dbReference type="PANTHER" id="PTHR31650">
    <property type="entry name" value="O-ACYLTRANSFERASE (WSD1-LIKE) FAMILY PROTEIN"/>
    <property type="match status" value="1"/>
</dbReference>
<proteinExistence type="inferred from homology"/>
<evidence type="ECO:0008006" key="16">
    <source>
        <dbReference type="Google" id="ProtNLM"/>
    </source>
</evidence>
<name>A0ABQ9LH35_HEVBR</name>
<dbReference type="Pfam" id="PF06974">
    <property type="entry name" value="WS_DGAT_C"/>
    <property type="match status" value="1"/>
</dbReference>
<dbReference type="Proteomes" id="UP001174677">
    <property type="component" value="Chromosome 12"/>
</dbReference>
<comment type="pathway">
    <text evidence="4">Lipid metabolism.</text>
</comment>
<evidence type="ECO:0000256" key="2">
    <source>
        <dbReference type="ARBA" id="ARBA00004586"/>
    </source>
</evidence>
<keyword evidence="11" id="KW-0812">Transmembrane</keyword>
<comment type="pathway">
    <text evidence="3">Glycerolipid metabolism; triacylglycerol biosynthesis.</text>
</comment>
<feature type="transmembrane region" description="Helical" evidence="11">
    <location>
        <begin position="199"/>
        <end position="223"/>
    </location>
</feature>
<protein>
    <recommendedName>
        <fullName evidence="16">Diacylglycerol O-acyltransferase</fullName>
    </recommendedName>
</protein>
<accession>A0ABQ9LH35</accession>
<organism evidence="14 15">
    <name type="scientific">Hevea brasiliensis</name>
    <name type="common">Para rubber tree</name>
    <name type="synonym">Siphonia brasiliensis</name>
    <dbReference type="NCBI Taxonomy" id="3981"/>
    <lineage>
        <taxon>Eukaryota</taxon>
        <taxon>Viridiplantae</taxon>
        <taxon>Streptophyta</taxon>
        <taxon>Embryophyta</taxon>
        <taxon>Tracheophyta</taxon>
        <taxon>Spermatophyta</taxon>
        <taxon>Magnoliopsida</taxon>
        <taxon>eudicotyledons</taxon>
        <taxon>Gunneridae</taxon>
        <taxon>Pentapetalae</taxon>
        <taxon>rosids</taxon>
        <taxon>fabids</taxon>
        <taxon>Malpighiales</taxon>
        <taxon>Euphorbiaceae</taxon>
        <taxon>Crotonoideae</taxon>
        <taxon>Micrandreae</taxon>
        <taxon>Hevea</taxon>
    </lineage>
</organism>
<evidence type="ECO:0000256" key="8">
    <source>
        <dbReference type="ARBA" id="ARBA00024360"/>
    </source>
</evidence>
<dbReference type="InterPro" id="IPR009721">
    <property type="entry name" value="O-acyltransferase_WSD1_C"/>
</dbReference>
<keyword evidence="15" id="KW-1185">Reference proteome</keyword>
<evidence type="ECO:0000256" key="6">
    <source>
        <dbReference type="ARBA" id="ARBA00022824"/>
    </source>
</evidence>
<evidence type="ECO:0000256" key="1">
    <source>
        <dbReference type="ARBA" id="ARBA00004162"/>
    </source>
</evidence>
<comment type="similarity">
    <text evidence="8">In the N-terminal section; belongs to the long-chain O-acyltransferase family.</text>
</comment>
<evidence type="ECO:0000256" key="7">
    <source>
        <dbReference type="ARBA" id="ARBA00023315"/>
    </source>
</evidence>
<dbReference type="InterPro" id="IPR045034">
    <property type="entry name" value="O-acyltransferase_WSD1-like"/>
</dbReference>
<dbReference type="SUPFAM" id="SSF52777">
    <property type="entry name" value="CoA-dependent acyltransferases"/>
    <property type="match status" value="1"/>
</dbReference>
<evidence type="ECO:0000259" key="13">
    <source>
        <dbReference type="Pfam" id="PF06974"/>
    </source>
</evidence>
<comment type="subcellular location">
    <subcellularLocation>
        <location evidence="1">Cell membrane</location>
        <topology evidence="1">Single-pass membrane protein</topology>
    </subcellularLocation>
    <subcellularLocation>
        <location evidence="2">Endoplasmic reticulum membrane</location>
    </subcellularLocation>
</comment>
<dbReference type="InterPro" id="IPR004255">
    <property type="entry name" value="O-acyltransferase_WSD1_N"/>
</dbReference>
<reference evidence="14 15" key="1">
    <citation type="journal article" date="2023" name="Plant Biotechnol. J.">
        <title>Chromosome-level wild Hevea brasiliensis genome provides new tools for genomic-assisted breeding and valuable loci to elevate rubber yield.</title>
        <authorList>
            <person name="Cheng H."/>
            <person name="Song X."/>
            <person name="Hu Y."/>
            <person name="Wu T."/>
            <person name="Yang Q."/>
            <person name="An Z."/>
            <person name="Feng S."/>
            <person name="Deng Z."/>
            <person name="Wu W."/>
            <person name="Zeng X."/>
            <person name="Tu M."/>
            <person name="Wang X."/>
            <person name="Huang H."/>
        </authorList>
    </citation>
    <scope>NUCLEOTIDE SEQUENCE [LARGE SCALE GENOMIC DNA]</scope>
    <source>
        <strain evidence="14">MT/VB/25A 57/8</strain>
    </source>
</reference>
<evidence type="ECO:0000256" key="11">
    <source>
        <dbReference type="SAM" id="Phobius"/>
    </source>
</evidence>
<evidence type="ECO:0000256" key="5">
    <source>
        <dbReference type="ARBA" id="ARBA00022679"/>
    </source>
</evidence>
<dbReference type="PANTHER" id="PTHR31650:SF38">
    <property type="entry name" value="O-ACYLTRANSFERASE WSD1-LIKE"/>
    <property type="match status" value="1"/>
</dbReference>
<feature type="domain" description="O-acyltransferase WSD1 C-terminal" evidence="13">
    <location>
        <begin position="336"/>
        <end position="476"/>
    </location>
</feature>
<keyword evidence="11" id="KW-1133">Transmembrane helix</keyword>
<keyword evidence="6" id="KW-0256">Endoplasmic reticulum</keyword>
<dbReference type="Pfam" id="PF03007">
    <property type="entry name" value="WS_DGAT_cat"/>
    <property type="match status" value="1"/>
</dbReference>
<evidence type="ECO:0000256" key="10">
    <source>
        <dbReference type="ARBA" id="ARBA00048109"/>
    </source>
</evidence>
<evidence type="ECO:0000256" key="9">
    <source>
        <dbReference type="ARBA" id="ARBA00047604"/>
    </source>
</evidence>
<sequence>MKKPMERLRAIRVSKDDSEDSQPLSPVARVFHQPHNVYIIIIMGFKTPINPLSFKVSLRHSLLKHPRFSSLHVVEKDGEMRWVRTEVNLDNHVRFPVLDPKMESPDKFVEDYASNLTKTPISKSIPLWDVHLLNVKTSEAESTGLFRIHHSLGDGISLMSLILSCTRKVSDPEACPTIPTIKRRNPSNSGGFWEFLLKLWWLVLLCWNTIVDGLIFLGTIFFLEDTKTPLRGSLPLEATQRRFVHRTISLNDVKFLKNVMGTTINDVMVAITQAGLSSYLNRKYDDDKKDNKGAEENNNNLPNNIRLRAALMVNVRPSAGIQAFDDMMKRDSEARWGNQIACVLLPFTIALHDDPLDYVRNAKVVGDRKKATLEAKLNYLVAIFSPKYFIDKIMSKFPSRITLWFSNLPGPEEKISYFGHPVTFIAFGVYGQPNALIIHVVSYANKMKITLSVDDNIIADPHQLCDDLQNSLVLMKHAVRNLIF</sequence>
<keyword evidence="5" id="KW-0808">Transferase</keyword>
<keyword evidence="7" id="KW-0012">Acyltransferase</keyword>
<feature type="domain" description="O-acyltransferase WSD1-like N-terminal" evidence="12">
    <location>
        <begin position="62"/>
        <end position="185"/>
    </location>
</feature>
<comment type="catalytic activity">
    <reaction evidence="10">
        <text>an acyl-CoA + a 1,2-diacyl-sn-glycerol = a triacyl-sn-glycerol + CoA</text>
        <dbReference type="Rhea" id="RHEA:10868"/>
        <dbReference type="ChEBI" id="CHEBI:17815"/>
        <dbReference type="ChEBI" id="CHEBI:57287"/>
        <dbReference type="ChEBI" id="CHEBI:58342"/>
        <dbReference type="ChEBI" id="CHEBI:64615"/>
        <dbReference type="EC" id="2.3.1.20"/>
    </reaction>
</comment>
<keyword evidence="11" id="KW-0472">Membrane</keyword>
<comment type="catalytic activity">
    <reaction evidence="9">
        <text>a long chain fatty alcohol + a fatty acyl-CoA = a long-chain alcohol wax ester + CoA</text>
        <dbReference type="Rhea" id="RHEA:38443"/>
        <dbReference type="ChEBI" id="CHEBI:17135"/>
        <dbReference type="ChEBI" id="CHEBI:57287"/>
        <dbReference type="ChEBI" id="CHEBI:77636"/>
        <dbReference type="ChEBI" id="CHEBI:235323"/>
        <dbReference type="EC" id="2.3.1.75"/>
    </reaction>
</comment>
<evidence type="ECO:0000313" key="15">
    <source>
        <dbReference type="Proteomes" id="UP001174677"/>
    </source>
</evidence>
<evidence type="ECO:0000313" key="14">
    <source>
        <dbReference type="EMBL" id="KAJ9167269.1"/>
    </source>
</evidence>
<evidence type="ECO:0000259" key="12">
    <source>
        <dbReference type="Pfam" id="PF03007"/>
    </source>
</evidence>
<evidence type="ECO:0000256" key="3">
    <source>
        <dbReference type="ARBA" id="ARBA00004771"/>
    </source>
</evidence>
<dbReference type="EMBL" id="JARPOI010000012">
    <property type="protein sequence ID" value="KAJ9167269.1"/>
    <property type="molecule type" value="Genomic_DNA"/>
</dbReference>
<comment type="caution">
    <text evidence="14">The sequence shown here is derived from an EMBL/GenBank/DDBJ whole genome shotgun (WGS) entry which is preliminary data.</text>
</comment>
<evidence type="ECO:0000256" key="4">
    <source>
        <dbReference type="ARBA" id="ARBA00005189"/>
    </source>
</evidence>
<gene>
    <name evidence="14" type="ORF">P3X46_021933</name>
</gene>